<dbReference type="Proteomes" id="UP001501161">
    <property type="component" value="Unassembled WGS sequence"/>
</dbReference>
<comment type="caution">
    <text evidence="2">The sequence shown here is derived from an EMBL/GenBank/DDBJ whole genome shotgun (WGS) entry which is preliminary data.</text>
</comment>
<evidence type="ECO:0000313" key="3">
    <source>
        <dbReference type="Proteomes" id="UP001501161"/>
    </source>
</evidence>
<sequence length="643" mass="67884">MSTVSTTSGSSSGPDAGVDATAEDRPNFALDAPAEPATDGALVAGSLPGTLMEVGKVAGTADSTPLKFHVAVADGAYLQLDDVVTCTRDVPGVGKVVTSGIVTDVISRHEGASFGSDVFLIADGVMPAQVQEVAEVTTTRVDPELFVPPRPGSAAHRASGEVRDRALYFDQMDAKVPVGLGRDGQPVFLNLEFLDGTRGAHVSISGISGVATKTSFALFLLHSVFTSGALGGRQTNAKALIFSVKGEDLLFLDQPNSKLTDTHASVYSRLGLAAAPFASTGFFSPPAPGDLTGRPNVKGRTSGVNAFWWTLDEFCQRELMRYVFTDVEDEKNQYTMVVHQVAARLKADAVAAGNDGAVSIDGRHARTWPELIDIVCDKLTDDTNEVERRRWAGPVTGIGTINAFIRRLRSSERHLTPILRGDLPAAGNRQISTSNQQVTVVDLHALHDRAQRFVVGVVLAAETERKEAAGAGGLLFTMLDELNKYAPRDGSSPIKEVLLDIAERGRSLGIILIGAQQTASEVERRIVSNSSIKVVGRLDPAEAGRPEYGFLPASQRGRATLAKPGTMFVSQPEIPVPLAVEFPFPAWATRLSEVVDPTFSNSASAGGGDAAAQPAAADPFSLLPDLDGDDGAIAEPGPDEPPF</sequence>
<feature type="region of interest" description="Disordered" evidence="1">
    <location>
        <begin position="1"/>
        <end position="21"/>
    </location>
</feature>
<gene>
    <name evidence="2" type="ORF">GCM10009726_01030</name>
</gene>
<name>A0ABP5I8E6_9ACTN</name>
<dbReference type="GO" id="GO:0005524">
    <property type="term" value="F:ATP binding"/>
    <property type="evidence" value="ECO:0007669"/>
    <property type="project" value="UniProtKB-KW"/>
</dbReference>
<organism evidence="2 3">
    <name type="scientific">Nocardioides furvisabuli</name>
    <dbReference type="NCBI Taxonomy" id="375542"/>
    <lineage>
        <taxon>Bacteria</taxon>
        <taxon>Bacillati</taxon>
        <taxon>Actinomycetota</taxon>
        <taxon>Actinomycetes</taxon>
        <taxon>Propionibacteriales</taxon>
        <taxon>Nocardioidaceae</taxon>
        <taxon>Nocardioides</taxon>
    </lineage>
</organism>
<keyword evidence="3" id="KW-1185">Reference proteome</keyword>
<evidence type="ECO:0000256" key="1">
    <source>
        <dbReference type="SAM" id="MobiDB-lite"/>
    </source>
</evidence>
<dbReference type="PANTHER" id="PTHR30121">
    <property type="entry name" value="UNCHARACTERIZED PROTEIN YJGR-RELATED"/>
    <property type="match status" value="1"/>
</dbReference>
<feature type="compositionally biased region" description="Low complexity" evidence="1">
    <location>
        <begin position="610"/>
        <end position="619"/>
    </location>
</feature>
<proteinExistence type="predicted"/>
<dbReference type="InterPro" id="IPR027417">
    <property type="entry name" value="P-loop_NTPase"/>
</dbReference>
<dbReference type="PANTHER" id="PTHR30121:SF6">
    <property type="entry name" value="SLR6007 PROTEIN"/>
    <property type="match status" value="1"/>
</dbReference>
<dbReference type="Gene3D" id="3.40.50.300">
    <property type="entry name" value="P-loop containing nucleotide triphosphate hydrolases"/>
    <property type="match status" value="1"/>
</dbReference>
<dbReference type="InterPro" id="IPR051162">
    <property type="entry name" value="T4SS_component"/>
</dbReference>
<reference evidence="3" key="1">
    <citation type="journal article" date="2019" name="Int. J. Syst. Evol. Microbiol.">
        <title>The Global Catalogue of Microorganisms (GCM) 10K type strain sequencing project: providing services to taxonomists for standard genome sequencing and annotation.</title>
        <authorList>
            <consortium name="The Broad Institute Genomics Platform"/>
            <consortium name="The Broad Institute Genome Sequencing Center for Infectious Disease"/>
            <person name="Wu L."/>
            <person name="Ma J."/>
        </authorList>
    </citation>
    <scope>NUCLEOTIDE SEQUENCE [LARGE SCALE GENOMIC DNA]</scope>
    <source>
        <strain evidence="3">JCM 13813</strain>
    </source>
</reference>
<accession>A0ABP5I8E6</accession>
<dbReference type="SUPFAM" id="SSF52540">
    <property type="entry name" value="P-loop containing nucleoside triphosphate hydrolases"/>
    <property type="match status" value="1"/>
</dbReference>
<feature type="region of interest" description="Disordered" evidence="1">
    <location>
        <begin position="601"/>
        <end position="643"/>
    </location>
</feature>
<evidence type="ECO:0000313" key="2">
    <source>
        <dbReference type="EMBL" id="GAA2094316.1"/>
    </source>
</evidence>
<keyword evidence="2" id="KW-0067">ATP-binding</keyword>
<keyword evidence="2" id="KW-0547">Nucleotide-binding</keyword>
<protein>
    <submittedName>
        <fullName evidence="2">ATP-binding protein</fullName>
    </submittedName>
</protein>
<dbReference type="EMBL" id="BAAAMQ010000005">
    <property type="protein sequence ID" value="GAA2094316.1"/>
    <property type="molecule type" value="Genomic_DNA"/>
</dbReference>
<feature type="compositionally biased region" description="Low complexity" evidence="1">
    <location>
        <begin position="1"/>
        <end position="13"/>
    </location>
</feature>